<feature type="region of interest" description="Disordered" evidence="1">
    <location>
        <begin position="128"/>
        <end position="147"/>
    </location>
</feature>
<comment type="caution">
    <text evidence="2">The sequence shown here is derived from an EMBL/GenBank/DDBJ whole genome shotgun (WGS) entry which is preliminary data.</text>
</comment>
<dbReference type="EMBL" id="JALJOR010000019">
    <property type="protein sequence ID" value="KAK9803887.1"/>
    <property type="molecule type" value="Genomic_DNA"/>
</dbReference>
<accession>A0AAW1P4H2</accession>
<evidence type="ECO:0000313" key="3">
    <source>
        <dbReference type="Proteomes" id="UP001489004"/>
    </source>
</evidence>
<reference evidence="2 3" key="1">
    <citation type="journal article" date="2024" name="Nat. Commun.">
        <title>Phylogenomics reveals the evolutionary origins of lichenization in chlorophyte algae.</title>
        <authorList>
            <person name="Puginier C."/>
            <person name="Libourel C."/>
            <person name="Otte J."/>
            <person name="Skaloud P."/>
            <person name="Haon M."/>
            <person name="Grisel S."/>
            <person name="Petersen M."/>
            <person name="Berrin J.G."/>
            <person name="Delaux P.M."/>
            <person name="Dal Grande F."/>
            <person name="Keller J."/>
        </authorList>
    </citation>
    <scope>NUCLEOTIDE SEQUENCE [LARGE SCALE GENOMIC DNA]</scope>
    <source>
        <strain evidence="2 3">SAG 2043</strain>
    </source>
</reference>
<evidence type="ECO:0000313" key="2">
    <source>
        <dbReference type="EMBL" id="KAK9803887.1"/>
    </source>
</evidence>
<dbReference type="AlphaFoldDB" id="A0AAW1P4H2"/>
<evidence type="ECO:0000256" key="1">
    <source>
        <dbReference type="SAM" id="MobiDB-lite"/>
    </source>
</evidence>
<sequence>MLLRWPSTGNADCLGVRQADSSAKLRSSGLSGLDLSDIEELGLGDTGHSGMGAAFPLGGRQRLQAGGGCDVGANQSSSQPMLGGYGSPESCTDPTEGDQADLSAKLSSMDLADSPVGVIEDTAMGFSRQAGLPGASPAHGGEPDPEQFMRALDRGWYGGGGGMGGRKRPRSSTVARSLVGITAKAKALLGSPSPRIPPKRARAAPSPEQQQGAAWDQDPVPEVSWLHAC</sequence>
<dbReference type="Proteomes" id="UP001489004">
    <property type="component" value="Unassembled WGS sequence"/>
</dbReference>
<feature type="region of interest" description="Disordered" evidence="1">
    <location>
        <begin position="66"/>
        <end position="100"/>
    </location>
</feature>
<protein>
    <submittedName>
        <fullName evidence="2">Uncharacterized protein</fullName>
    </submittedName>
</protein>
<feature type="region of interest" description="Disordered" evidence="1">
    <location>
        <begin position="186"/>
        <end position="221"/>
    </location>
</feature>
<organism evidence="2 3">
    <name type="scientific">[Myrmecia] bisecta</name>
    <dbReference type="NCBI Taxonomy" id="41462"/>
    <lineage>
        <taxon>Eukaryota</taxon>
        <taxon>Viridiplantae</taxon>
        <taxon>Chlorophyta</taxon>
        <taxon>core chlorophytes</taxon>
        <taxon>Trebouxiophyceae</taxon>
        <taxon>Trebouxiales</taxon>
        <taxon>Trebouxiaceae</taxon>
        <taxon>Myrmecia</taxon>
    </lineage>
</organism>
<gene>
    <name evidence="2" type="ORF">WJX72_002211</name>
</gene>
<keyword evidence="3" id="KW-1185">Reference proteome</keyword>
<name>A0AAW1P4H2_9CHLO</name>
<proteinExistence type="predicted"/>